<feature type="transmembrane region" description="Helical" evidence="7">
    <location>
        <begin position="118"/>
        <end position="145"/>
    </location>
</feature>
<reference evidence="9 10" key="1">
    <citation type="journal article" date="2019" name="Int. J. Syst. Evol. Microbiol.">
        <title>The Global Catalogue of Microorganisms (GCM) 10K type strain sequencing project: providing services to taxonomists for standard genome sequencing and annotation.</title>
        <authorList>
            <consortium name="The Broad Institute Genomics Platform"/>
            <consortium name="The Broad Institute Genome Sequencing Center for Infectious Disease"/>
            <person name="Wu L."/>
            <person name="Ma J."/>
        </authorList>
    </citation>
    <scope>NUCLEOTIDE SEQUENCE [LARGE SCALE GENOMIC DNA]</scope>
    <source>
        <strain evidence="9 10">JCM 11896</strain>
    </source>
</reference>
<protein>
    <submittedName>
        <fullName evidence="9">MFS transporter</fullName>
    </submittedName>
</protein>
<evidence type="ECO:0000256" key="3">
    <source>
        <dbReference type="ARBA" id="ARBA00022475"/>
    </source>
</evidence>
<dbReference type="RefSeq" id="WP_344020625.1">
    <property type="nucleotide sequence ID" value="NZ_BAAAJK010000006.1"/>
</dbReference>
<comment type="caution">
    <text evidence="9">The sequence shown here is derived from an EMBL/GenBank/DDBJ whole genome shotgun (WGS) entry which is preliminary data.</text>
</comment>
<keyword evidence="3" id="KW-1003">Cell membrane</keyword>
<keyword evidence="2" id="KW-0813">Transport</keyword>
<feature type="transmembrane region" description="Helical" evidence="7">
    <location>
        <begin position="93"/>
        <end position="112"/>
    </location>
</feature>
<dbReference type="InterPro" id="IPR020846">
    <property type="entry name" value="MFS_dom"/>
</dbReference>
<dbReference type="InterPro" id="IPR036259">
    <property type="entry name" value="MFS_trans_sf"/>
</dbReference>
<feature type="domain" description="Major facilitator superfamily (MFS) profile" evidence="8">
    <location>
        <begin position="27"/>
        <end position="473"/>
    </location>
</feature>
<keyword evidence="10" id="KW-1185">Reference proteome</keyword>
<feature type="transmembrane region" description="Helical" evidence="7">
    <location>
        <begin position="61"/>
        <end position="81"/>
    </location>
</feature>
<dbReference type="Proteomes" id="UP001501414">
    <property type="component" value="Unassembled WGS sequence"/>
</dbReference>
<organism evidence="9 10">
    <name type="scientific">Pseudonocardia kongjuensis</name>
    <dbReference type="NCBI Taxonomy" id="102227"/>
    <lineage>
        <taxon>Bacteria</taxon>
        <taxon>Bacillati</taxon>
        <taxon>Actinomycetota</taxon>
        <taxon>Actinomycetes</taxon>
        <taxon>Pseudonocardiales</taxon>
        <taxon>Pseudonocardiaceae</taxon>
        <taxon>Pseudonocardia</taxon>
    </lineage>
</organism>
<feature type="transmembrane region" description="Helical" evidence="7">
    <location>
        <begin position="26"/>
        <end position="49"/>
    </location>
</feature>
<dbReference type="PANTHER" id="PTHR42718">
    <property type="entry name" value="MAJOR FACILITATOR SUPERFAMILY MULTIDRUG TRANSPORTER MFSC"/>
    <property type="match status" value="1"/>
</dbReference>
<feature type="transmembrane region" description="Helical" evidence="7">
    <location>
        <begin position="449"/>
        <end position="469"/>
    </location>
</feature>
<feature type="transmembrane region" description="Helical" evidence="7">
    <location>
        <begin position="214"/>
        <end position="237"/>
    </location>
</feature>
<dbReference type="CDD" id="cd17321">
    <property type="entry name" value="MFS_MMR_MDR_like"/>
    <property type="match status" value="1"/>
</dbReference>
<evidence type="ECO:0000256" key="4">
    <source>
        <dbReference type="ARBA" id="ARBA00022692"/>
    </source>
</evidence>
<evidence type="ECO:0000256" key="2">
    <source>
        <dbReference type="ARBA" id="ARBA00022448"/>
    </source>
</evidence>
<dbReference type="PROSITE" id="PS00216">
    <property type="entry name" value="SUGAR_TRANSPORT_1"/>
    <property type="match status" value="1"/>
</dbReference>
<evidence type="ECO:0000256" key="7">
    <source>
        <dbReference type="SAM" id="Phobius"/>
    </source>
</evidence>
<feature type="transmembrane region" description="Helical" evidence="7">
    <location>
        <begin position="319"/>
        <end position="337"/>
    </location>
</feature>
<feature type="transmembrane region" description="Helical" evidence="7">
    <location>
        <begin position="344"/>
        <end position="364"/>
    </location>
</feature>
<gene>
    <name evidence="9" type="ORF">GCM10009613_19470</name>
</gene>
<dbReference type="InterPro" id="IPR005829">
    <property type="entry name" value="Sugar_transporter_CS"/>
</dbReference>
<accession>A0ABN1XN72</accession>
<dbReference type="PANTHER" id="PTHR42718:SF46">
    <property type="entry name" value="BLR6921 PROTEIN"/>
    <property type="match status" value="1"/>
</dbReference>
<evidence type="ECO:0000313" key="10">
    <source>
        <dbReference type="Proteomes" id="UP001501414"/>
    </source>
</evidence>
<evidence type="ECO:0000259" key="8">
    <source>
        <dbReference type="PROSITE" id="PS50850"/>
    </source>
</evidence>
<comment type="subcellular location">
    <subcellularLocation>
        <location evidence="1">Cell membrane</location>
        <topology evidence="1">Multi-pass membrane protein</topology>
    </subcellularLocation>
</comment>
<dbReference type="PROSITE" id="PS50850">
    <property type="entry name" value="MFS"/>
    <property type="match status" value="1"/>
</dbReference>
<evidence type="ECO:0000256" key="5">
    <source>
        <dbReference type="ARBA" id="ARBA00022989"/>
    </source>
</evidence>
<dbReference type="Gene3D" id="1.20.1250.20">
    <property type="entry name" value="MFS general substrate transporter like domains"/>
    <property type="match status" value="1"/>
</dbReference>
<feature type="transmembrane region" description="Helical" evidence="7">
    <location>
        <begin position="243"/>
        <end position="261"/>
    </location>
</feature>
<proteinExistence type="predicted"/>
<feature type="transmembrane region" description="Helical" evidence="7">
    <location>
        <begin position="370"/>
        <end position="396"/>
    </location>
</feature>
<evidence type="ECO:0000256" key="1">
    <source>
        <dbReference type="ARBA" id="ARBA00004651"/>
    </source>
</evidence>
<feature type="transmembrane region" description="Helical" evidence="7">
    <location>
        <begin position="417"/>
        <end position="437"/>
    </location>
</feature>
<keyword evidence="6 7" id="KW-0472">Membrane</keyword>
<feature type="transmembrane region" description="Helical" evidence="7">
    <location>
        <begin position="152"/>
        <end position="174"/>
    </location>
</feature>
<dbReference type="Gene3D" id="1.20.1720.10">
    <property type="entry name" value="Multidrug resistance protein D"/>
    <property type="match status" value="1"/>
</dbReference>
<dbReference type="InterPro" id="IPR011701">
    <property type="entry name" value="MFS"/>
</dbReference>
<feature type="transmembrane region" description="Helical" evidence="7">
    <location>
        <begin position="281"/>
        <end position="299"/>
    </location>
</feature>
<dbReference type="EMBL" id="BAAAJK010000006">
    <property type="protein sequence ID" value="GAA1386072.1"/>
    <property type="molecule type" value="Genomic_DNA"/>
</dbReference>
<dbReference type="SUPFAM" id="SSF103473">
    <property type="entry name" value="MFS general substrate transporter"/>
    <property type="match status" value="1"/>
</dbReference>
<keyword evidence="5 7" id="KW-1133">Transmembrane helix</keyword>
<feature type="transmembrane region" description="Helical" evidence="7">
    <location>
        <begin position="180"/>
        <end position="202"/>
    </location>
</feature>
<keyword evidence="4 7" id="KW-0812">Transmembrane</keyword>
<name>A0ABN1XN72_9PSEU</name>
<evidence type="ECO:0000313" key="9">
    <source>
        <dbReference type="EMBL" id="GAA1386072.1"/>
    </source>
</evidence>
<sequence length="477" mass="47469">MHPPLPDGPPTTRPAGTAPAVTRRGLFLALVCSTQFVLLVGGTVVTVSLPAIGAELALSPAGLQWVLTAFMLTFGCLLLLGGRTADVLGRRRVFLAGLVLFAAGSLLCALTTTPGLFIAARAAAGAGAALASPAAMSLLTTVFVAPGERSRALGAWAAVGAAGATLGNVVGGLLTTAGGWRWIFLVNVPICALAVVGAFLLVPALPGVRGQRLAIVDGLLGTVAVGMLILGLTLVQTRGVDPVAIALLAGTVPVAGLFLLIQARHPDPLLPLSLFRSRTAIAYLFMLVTAGTSIGPYYVSSLFMQQTLGWTALQAGAAFVPWAVLIAVVAQVVSRVLQRTGPRLVIPPALLAVAAGGAVLATAMRPDATYLGGLLPAFLLLGLGTGAAGVACTVTAMSGIPPERHGVGAGALNSTQAVGSALAIGIAVLLAGAGGSVPGAAPGLDGYRFALLTVAGVALAAAALAAATLPPRSPHTR</sequence>
<evidence type="ECO:0000256" key="6">
    <source>
        <dbReference type="ARBA" id="ARBA00023136"/>
    </source>
</evidence>
<dbReference type="Pfam" id="PF07690">
    <property type="entry name" value="MFS_1"/>
    <property type="match status" value="1"/>
</dbReference>